<dbReference type="GO" id="GO:0005739">
    <property type="term" value="C:mitochondrion"/>
    <property type="evidence" value="ECO:0007669"/>
    <property type="project" value="UniProtKB-SubCell"/>
</dbReference>
<gene>
    <name evidence="6" type="ORF">PsYK624_117640</name>
</gene>
<evidence type="ECO:0000256" key="3">
    <source>
        <dbReference type="ARBA" id="ARBA00023128"/>
    </source>
</evidence>
<evidence type="ECO:0000256" key="2">
    <source>
        <dbReference type="ARBA" id="ARBA00010901"/>
    </source>
</evidence>
<name>A0A9P3LI01_9APHY</name>
<accession>A0A9P3LI01</accession>
<evidence type="ECO:0000313" key="7">
    <source>
        <dbReference type="Proteomes" id="UP000703269"/>
    </source>
</evidence>
<comment type="caution">
    <text evidence="6">The sequence shown here is derived from an EMBL/GenBank/DDBJ whole genome shotgun (WGS) entry which is preliminary data.</text>
</comment>
<sequence>MLARLTAISARRIPRASLVATRGYAENQFNKKEKAHEDQYAREHEKEQLKKLKEQIAAKKAELAELEKKHAEESSKQ</sequence>
<keyword evidence="7" id="KW-1185">Reference proteome</keyword>
<evidence type="ECO:0000256" key="5">
    <source>
        <dbReference type="SAM" id="MobiDB-lite"/>
    </source>
</evidence>
<proteinExistence type="inferred from homology"/>
<dbReference type="OrthoDB" id="5532350at2759"/>
<evidence type="ECO:0000256" key="4">
    <source>
        <dbReference type="RuleBase" id="RU368087"/>
    </source>
</evidence>
<evidence type="ECO:0000256" key="1">
    <source>
        <dbReference type="ARBA" id="ARBA00004173"/>
    </source>
</evidence>
<reference evidence="6 7" key="1">
    <citation type="submission" date="2021-08" db="EMBL/GenBank/DDBJ databases">
        <title>Draft Genome Sequence of Phanerochaete sordida strain YK-624.</title>
        <authorList>
            <person name="Mori T."/>
            <person name="Dohra H."/>
            <person name="Suzuki T."/>
            <person name="Kawagishi H."/>
            <person name="Hirai H."/>
        </authorList>
    </citation>
    <scope>NUCLEOTIDE SEQUENCE [LARGE SCALE GENOMIC DNA]</scope>
    <source>
        <strain evidence="6 7">YK-624</strain>
    </source>
</reference>
<feature type="region of interest" description="Disordered" evidence="5">
    <location>
        <begin position="29"/>
        <end position="48"/>
    </location>
</feature>
<comment type="similarity">
    <text evidence="2 4">Belongs to the ATPase inhibitor family.</text>
</comment>
<dbReference type="EMBL" id="BPQB01000050">
    <property type="protein sequence ID" value="GJE95578.1"/>
    <property type="molecule type" value="Genomic_DNA"/>
</dbReference>
<evidence type="ECO:0000313" key="6">
    <source>
        <dbReference type="EMBL" id="GJE95578.1"/>
    </source>
</evidence>
<dbReference type="InterPro" id="IPR007648">
    <property type="entry name" value="ATPase_inhibitor_mt"/>
</dbReference>
<dbReference type="Proteomes" id="UP000703269">
    <property type="component" value="Unassembled WGS sequence"/>
</dbReference>
<dbReference type="AlphaFoldDB" id="A0A9P3LI01"/>
<organism evidence="6 7">
    <name type="scientific">Phanerochaete sordida</name>
    <dbReference type="NCBI Taxonomy" id="48140"/>
    <lineage>
        <taxon>Eukaryota</taxon>
        <taxon>Fungi</taxon>
        <taxon>Dikarya</taxon>
        <taxon>Basidiomycota</taxon>
        <taxon>Agaricomycotina</taxon>
        <taxon>Agaricomycetes</taxon>
        <taxon>Polyporales</taxon>
        <taxon>Phanerochaetaceae</taxon>
        <taxon>Phanerochaete</taxon>
    </lineage>
</organism>
<dbReference type="GO" id="GO:0042030">
    <property type="term" value="F:ATPase inhibitor activity"/>
    <property type="evidence" value="ECO:0007669"/>
    <property type="project" value="InterPro"/>
</dbReference>
<dbReference type="Gene3D" id="1.20.5.500">
    <property type="entry name" value="Single helix bin"/>
    <property type="match status" value="1"/>
</dbReference>
<keyword evidence="3" id="KW-0496">Mitochondrion</keyword>
<comment type="function">
    <text evidence="4">Inhibits the enzyme activity of ATPase.</text>
</comment>
<protein>
    <recommendedName>
        <fullName evidence="4">ATPase inhibitor, mitochondrial</fullName>
    </recommendedName>
</protein>
<dbReference type="Pfam" id="PF04568">
    <property type="entry name" value="IATP"/>
    <property type="match status" value="1"/>
</dbReference>
<comment type="subcellular location">
    <subcellularLocation>
        <location evidence="1">Mitochondrion</location>
    </subcellularLocation>
</comment>